<evidence type="ECO:0000256" key="1">
    <source>
        <dbReference type="ARBA" id="ARBA00022741"/>
    </source>
</evidence>
<dbReference type="SUPFAM" id="SSF52540">
    <property type="entry name" value="P-loop containing nucleoside triphosphate hydrolases"/>
    <property type="match status" value="1"/>
</dbReference>
<dbReference type="EMBL" id="CP013118">
    <property type="protein sequence ID" value="ALO16181.1"/>
    <property type="molecule type" value="Genomic_DNA"/>
</dbReference>
<dbReference type="PATRIC" id="fig|1307839.3.peg.2687"/>
<feature type="region of interest" description="Disordered" evidence="6">
    <location>
        <begin position="1"/>
        <end position="20"/>
    </location>
</feature>
<feature type="domain" description="Sigma-54 factor interaction" evidence="7">
    <location>
        <begin position="321"/>
        <end position="551"/>
    </location>
</feature>
<keyword evidence="1" id="KW-0547">Nucleotide-binding</keyword>
<dbReference type="PROSITE" id="PS00688">
    <property type="entry name" value="SIGMA54_INTERACT_3"/>
    <property type="match status" value="1"/>
</dbReference>
<dbReference type="PANTHER" id="PTHR32071">
    <property type="entry name" value="TRANSCRIPTIONAL REGULATORY PROTEIN"/>
    <property type="match status" value="1"/>
</dbReference>
<dbReference type="STRING" id="1307839.L21SP5_02558"/>
<dbReference type="InterPro" id="IPR025944">
    <property type="entry name" value="Sigma_54_int_dom_CS"/>
</dbReference>
<dbReference type="InterPro" id="IPR003018">
    <property type="entry name" value="GAF"/>
</dbReference>
<accession>A0A0S2I1W0</accession>
<keyword evidence="3" id="KW-0805">Transcription regulation</keyword>
<dbReference type="Pfam" id="PF02954">
    <property type="entry name" value="HTH_8"/>
    <property type="match status" value="1"/>
</dbReference>
<dbReference type="InterPro" id="IPR027417">
    <property type="entry name" value="P-loop_NTPase"/>
</dbReference>
<dbReference type="PANTHER" id="PTHR32071:SF57">
    <property type="entry name" value="C4-DICARBOXYLATE TRANSPORT TRANSCRIPTIONAL REGULATORY PROTEIN DCTD"/>
    <property type="match status" value="1"/>
</dbReference>
<dbReference type="FunFam" id="3.40.50.300:FF:000006">
    <property type="entry name" value="DNA-binding transcriptional regulator NtrC"/>
    <property type="match status" value="1"/>
</dbReference>
<dbReference type="AlphaFoldDB" id="A0A0S2I1W0"/>
<dbReference type="Gene3D" id="3.30.450.20">
    <property type="entry name" value="PAS domain"/>
    <property type="match status" value="1"/>
</dbReference>
<dbReference type="InterPro" id="IPR029016">
    <property type="entry name" value="GAF-like_dom_sf"/>
</dbReference>
<name>A0A0S2I1W0_9BACT</name>
<evidence type="ECO:0000256" key="4">
    <source>
        <dbReference type="ARBA" id="ARBA00023125"/>
    </source>
</evidence>
<dbReference type="GO" id="GO:0005524">
    <property type="term" value="F:ATP binding"/>
    <property type="evidence" value="ECO:0007669"/>
    <property type="project" value="UniProtKB-KW"/>
</dbReference>
<evidence type="ECO:0000256" key="3">
    <source>
        <dbReference type="ARBA" id="ARBA00023015"/>
    </source>
</evidence>
<keyword evidence="4" id="KW-0238">DNA-binding</keyword>
<evidence type="ECO:0000313" key="9">
    <source>
        <dbReference type="Proteomes" id="UP000064893"/>
    </source>
</evidence>
<evidence type="ECO:0000313" key="8">
    <source>
        <dbReference type="EMBL" id="ALO16181.1"/>
    </source>
</evidence>
<dbReference type="InterPro" id="IPR009057">
    <property type="entry name" value="Homeodomain-like_sf"/>
</dbReference>
<dbReference type="KEGG" id="blq:L21SP5_02558"/>
<dbReference type="Proteomes" id="UP000064893">
    <property type="component" value="Chromosome"/>
</dbReference>
<dbReference type="Pfam" id="PF00158">
    <property type="entry name" value="Sigma54_activat"/>
    <property type="match status" value="1"/>
</dbReference>
<dbReference type="GO" id="GO:0043565">
    <property type="term" value="F:sequence-specific DNA binding"/>
    <property type="evidence" value="ECO:0007669"/>
    <property type="project" value="InterPro"/>
</dbReference>
<dbReference type="InterPro" id="IPR002078">
    <property type="entry name" value="Sigma_54_int"/>
</dbReference>
<evidence type="ECO:0000256" key="6">
    <source>
        <dbReference type="SAM" id="MobiDB-lite"/>
    </source>
</evidence>
<dbReference type="PROSITE" id="PS50045">
    <property type="entry name" value="SIGMA54_INTERACT_4"/>
    <property type="match status" value="1"/>
</dbReference>
<dbReference type="Pfam" id="PF01590">
    <property type="entry name" value="GAF"/>
    <property type="match status" value="1"/>
</dbReference>
<dbReference type="SMART" id="SM00382">
    <property type="entry name" value="AAA"/>
    <property type="match status" value="1"/>
</dbReference>
<dbReference type="Gene3D" id="3.30.450.40">
    <property type="match status" value="1"/>
</dbReference>
<keyword evidence="9" id="KW-1185">Reference proteome</keyword>
<evidence type="ECO:0000256" key="2">
    <source>
        <dbReference type="ARBA" id="ARBA00022840"/>
    </source>
</evidence>
<evidence type="ECO:0000256" key="5">
    <source>
        <dbReference type="ARBA" id="ARBA00023163"/>
    </source>
</evidence>
<evidence type="ECO:0000259" key="7">
    <source>
        <dbReference type="PROSITE" id="PS50045"/>
    </source>
</evidence>
<dbReference type="RefSeq" id="WP_057953575.1">
    <property type="nucleotide sequence ID" value="NZ_CP013118.1"/>
</dbReference>
<dbReference type="Gene3D" id="1.10.8.60">
    <property type="match status" value="1"/>
</dbReference>
<dbReference type="InterPro" id="IPR025662">
    <property type="entry name" value="Sigma_54_int_dom_ATP-bd_1"/>
</dbReference>
<dbReference type="InterPro" id="IPR003593">
    <property type="entry name" value="AAA+_ATPase"/>
</dbReference>
<dbReference type="InterPro" id="IPR035965">
    <property type="entry name" value="PAS-like_dom_sf"/>
</dbReference>
<reference evidence="8 9" key="1">
    <citation type="submission" date="2015-11" db="EMBL/GenBank/DDBJ databases">
        <title>Description and complete genome sequence of a novel strain predominating in hypersaline microbial mats and representing a new family of the Bacteriodetes phylum.</title>
        <authorList>
            <person name="Spring S."/>
            <person name="Bunk B."/>
            <person name="Sproer C."/>
            <person name="Klenk H.-P."/>
        </authorList>
    </citation>
    <scope>NUCLEOTIDE SEQUENCE [LARGE SCALE GENOMIC DNA]</scope>
    <source>
        <strain evidence="8 9">L21-Spi-D4</strain>
    </source>
</reference>
<organism evidence="8 9">
    <name type="scientific">Salinivirga cyanobacteriivorans</name>
    <dbReference type="NCBI Taxonomy" id="1307839"/>
    <lineage>
        <taxon>Bacteria</taxon>
        <taxon>Pseudomonadati</taxon>
        <taxon>Bacteroidota</taxon>
        <taxon>Bacteroidia</taxon>
        <taxon>Bacteroidales</taxon>
        <taxon>Salinivirgaceae</taxon>
        <taxon>Salinivirga</taxon>
    </lineage>
</organism>
<protein>
    <submittedName>
        <fullName evidence="8">Acetoin dehydrogenase operon transcriptional activator AcoR</fullName>
    </submittedName>
</protein>
<dbReference type="Gene3D" id="1.10.10.60">
    <property type="entry name" value="Homeodomain-like"/>
    <property type="match status" value="1"/>
</dbReference>
<dbReference type="CDD" id="cd00009">
    <property type="entry name" value="AAA"/>
    <property type="match status" value="1"/>
</dbReference>
<dbReference type="SUPFAM" id="SSF46689">
    <property type="entry name" value="Homeodomain-like"/>
    <property type="match status" value="1"/>
</dbReference>
<sequence>MDNSNLIGSSHERSQTYGVPISRKYPENRLSENDFEVRLKENDELLSHASYIILQLYKTVAGSGFFINVTDAQGCILTIKGDEEVMRGAEKLQMVEGAYMNEASIGTNSMGLAIHERKPVQVTAQEHFISAYHNWTCSAAPIMLDDQVIGCINMTGHADLVHSHTLGMVISAAHAIENRISQQKVLQKLETSNQFAFAMMNNLAFGVMAINISDEVEWVNDTACRLINIRRTDLLSKDVNSLMTDWRRIKRIILNELKFIDEHTSFNIPEINEQFLFNAYVIRGENSAMHGYLLTFRPFSRIVDLIRKYQNHHTRFSFDNIVAESPSMRQLVENAQQVATKPSTILLSGESGTGKEVLAQSIHNASLRKDGPFIALNCGAIASTLIESELFGYEEGAFTGAKKGGAPGKFELANHGTLFLDEVGDMPLDMQVKLLRCIQEGYVTRVGGKKDMRVDVRIIAASNKNLQLEIEKENFRLDLYYRLNVINLHVPALRDRKADIMHMARFFAAQKAEKMGKPMPFIDSRVSLFLENYSWPGNVRELENMMERFVVLDGNMDSLLNQNNTASEQMPIAAVQNTNQSFTPQTLAEIEKNAIISCLKTYDFNISKAAKVLNISRNTLYLKIKKYNISLG</sequence>
<dbReference type="GO" id="GO:0006355">
    <property type="term" value="P:regulation of DNA-templated transcription"/>
    <property type="evidence" value="ECO:0007669"/>
    <property type="project" value="InterPro"/>
</dbReference>
<dbReference type="InterPro" id="IPR002197">
    <property type="entry name" value="HTH_Fis"/>
</dbReference>
<dbReference type="PROSITE" id="PS00675">
    <property type="entry name" value="SIGMA54_INTERACT_1"/>
    <property type="match status" value="1"/>
</dbReference>
<keyword evidence="2" id="KW-0067">ATP-binding</keyword>
<dbReference type="InterPro" id="IPR058031">
    <property type="entry name" value="AAA_lid_NorR"/>
</dbReference>
<proteinExistence type="predicted"/>
<dbReference type="PRINTS" id="PR01590">
    <property type="entry name" value="HTHFIS"/>
</dbReference>
<dbReference type="SUPFAM" id="SSF55785">
    <property type="entry name" value="PYP-like sensor domain (PAS domain)"/>
    <property type="match status" value="1"/>
</dbReference>
<dbReference type="Gene3D" id="3.40.50.300">
    <property type="entry name" value="P-loop containing nucleotide triphosphate hydrolases"/>
    <property type="match status" value="1"/>
</dbReference>
<gene>
    <name evidence="8" type="primary">acoR</name>
    <name evidence="8" type="ORF">L21SP5_02558</name>
</gene>
<keyword evidence="5" id="KW-0804">Transcription</keyword>
<dbReference type="Pfam" id="PF25601">
    <property type="entry name" value="AAA_lid_14"/>
    <property type="match status" value="1"/>
</dbReference>